<sequence length="415" mass="44972">MHIVQYRTLFSRPFHRVTLSGLPPELLEHIAKRLASGADAASFRAVCTPWRDAVPFASCFAPLLLLPFLGPDDADRVTLYSVGEDKHFTLPLPPGAVPCGASRGWVALIGECGSVALLNPFTGARFELPPASEDVAAASSMLVSKDSGGRWLLHPDGGGGVGYGSAATAGAASAIAADEMRQGFFHDVVLSAPPDADDGRRCVAVAVLASSTEIAFCRVGVDTAWTLLETYLDCSVDSVVFCQDRFFAIDCTGEISMSSDIAAGHGAPTATPVPSLSPPDQLCHRSYLEWNGELYVVGAMVDVFRSAQRFEYSSVVYKCSNLLDATPPAWSRVNDAGDLTLFVSIHFRHSFAGTSVSSFERNSVYFSEPLYEDHRDPAHRLEIAEVKPPFHQKVKDFEALGWIRPNLWRGRYVKL</sequence>
<evidence type="ECO:0000259" key="1">
    <source>
        <dbReference type="Pfam" id="PF03478"/>
    </source>
</evidence>
<dbReference type="InterPro" id="IPR036047">
    <property type="entry name" value="F-box-like_dom_sf"/>
</dbReference>
<protein>
    <recommendedName>
        <fullName evidence="1">KIB1-4 beta-propeller domain-containing protein</fullName>
    </recommendedName>
</protein>
<organism evidence="2 3">
    <name type="scientific">Urochloa decumbens</name>
    <dbReference type="NCBI Taxonomy" id="240449"/>
    <lineage>
        <taxon>Eukaryota</taxon>
        <taxon>Viridiplantae</taxon>
        <taxon>Streptophyta</taxon>
        <taxon>Embryophyta</taxon>
        <taxon>Tracheophyta</taxon>
        <taxon>Spermatophyta</taxon>
        <taxon>Magnoliopsida</taxon>
        <taxon>Liliopsida</taxon>
        <taxon>Poales</taxon>
        <taxon>Poaceae</taxon>
        <taxon>PACMAD clade</taxon>
        <taxon>Panicoideae</taxon>
        <taxon>Panicodae</taxon>
        <taxon>Paniceae</taxon>
        <taxon>Melinidinae</taxon>
        <taxon>Urochloa</taxon>
    </lineage>
</organism>
<evidence type="ECO:0000313" key="2">
    <source>
        <dbReference type="EMBL" id="CAL5082753.1"/>
    </source>
</evidence>
<accession>A0ABC9FW90</accession>
<keyword evidence="3" id="KW-1185">Reference proteome</keyword>
<dbReference type="PANTHER" id="PTHR44259">
    <property type="entry name" value="OS07G0183000 PROTEIN-RELATED"/>
    <property type="match status" value="1"/>
</dbReference>
<name>A0ABC9FW90_9POAL</name>
<dbReference type="CDD" id="cd09917">
    <property type="entry name" value="F-box_SF"/>
    <property type="match status" value="1"/>
</dbReference>
<feature type="domain" description="KIB1-4 beta-propeller" evidence="1">
    <location>
        <begin position="79"/>
        <end position="372"/>
    </location>
</feature>
<evidence type="ECO:0000313" key="3">
    <source>
        <dbReference type="Proteomes" id="UP001497457"/>
    </source>
</evidence>
<reference evidence="2" key="1">
    <citation type="submission" date="2024-10" db="EMBL/GenBank/DDBJ databases">
        <authorList>
            <person name="Ryan C."/>
        </authorList>
    </citation>
    <scope>NUCLEOTIDE SEQUENCE [LARGE SCALE GENOMIC DNA]</scope>
</reference>
<dbReference type="EMBL" id="OZ075117">
    <property type="protein sequence ID" value="CAL5082753.1"/>
    <property type="molecule type" value="Genomic_DNA"/>
</dbReference>
<dbReference type="Proteomes" id="UP001497457">
    <property type="component" value="Chromosome 7b"/>
</dbReference>
<dbReference type="InterPro" id="IPR005174">
    <property type="entry name" value="KIB1-4_b-propeller"/>
</dbReference>
<dbReference type="AlphaFoldDB" id="A0ABC9FW90"/>
<dbReference type="SUPFAM" id="SSF81383">
    <property type="entry name" value="F-box domain"/>
    <property type="match status" value="1"/>
</dbReference>
<dbReference type="Pfam" id="PF03478">
    <property type="entry name" value="Beta-prop_KIB1-4"/>
    <property type="match status" value="1"/>
</dbReference>
<dbReference type="PANTHER" id="PTHR44259:SF111">
    <property type="entry name" value="OS04G0167600 PROTEIN"/>
    <property type="match status" value="1"/>
</dbReference>
<proteinExistence type="predicted"/>
<gene>
    <name evidence="2" type="ORF">URODEC1_LOCUS109498</name>
</gene>
<dbReference type="InterPro" id="IPR050942">
    <property type="entry name" value="F-box_BR-signaling"/>
</dbReference>